<comment type="caution">
    <text evidence="12">The sequence shown here is derived from an EMBL/GenBank/DDBJ whole genome shotgun (WGS) entry which is preliminary data.</text>
</comment>
<feature type="transmembrane region" description="Helical" evidence="9">
    <location>
        <begin position="58"/>
        <end position="78"/>
    </location>
</feature>
<dbReference type="Pfam" id="PF07730">
    <property type="entry name" value="HisKA_3"/>
    <property type="match status" value="1"/>
</dbReference>
<feature type="transmembrane region" description="Helical" evidence="9">
    <location>
        <begin position="150"/>
        <end position="170"/>
    </location>
</feature>
<keyword evidence="9" id="KW-0812">Transmembrane</keyword>
<keyword evidence="9" id="KW-0472">Membrane</keyword>
<evidence type="ECO:0000256" key="1">
    <source>
        <dbReference type="ARBA" id="ARBA00000085"/>
    </source>
</evidence>
<keyword evidence="9" id="KW-1133">Transmembrane helix</keyword>
<evidence type="ECO:0000256" key="3">
    <source>
        <dbReference type="ARBA" id="ARBA00022553"/>
    </source>
</evidence>
<dbReference type="CDD" id="cd16917">
    <property type="entry name" value="HATPase_UhpB-NarQ-NarX-like"/>
    <property type="match status" value="1"/>
</dbReference>
<sequence>MSSADPRIDFATGARLRVWSRIWRYLLVVLLSVIGWFGVYGLFAIAVDEGTAADSTQFWVLSLVDPVIWLIAMGLLPFRRRIPATVAVTASLLSAFSVMAATGPAQLAVASNATHRRWRSIIASIVTGVVAATLYNRFVPTGYVEETPWWIDVLGAAVGFALPAVFGLYIGARRALIASLHDRALEAERERELQIAAAEAGERTRIAREMHDVLAHRISLVAMHAGALAYRDDLTRDQVRGTAVLVQENSRRALAELRQVLGVLRADGAEGIEPPQPTLETLPTLIDEARAAGAVVDASGSVAGEAPELVSRTAFRIVQEALTNARKHAPGAPIRVRVDGHAGGLLAVEVTNGAARAGAAAIPGSGMGLAGLAERVELVGGTLEYGPDGKGGFAVRAWLPWEECDE</sequence>
<evidence type="ECO:0000259" key="11">
    <source>
        <dbReference type="Pfam" id="PF07730"/>
    </source>
</evidence>
<dbReference type="InterPro" id="IPR036890">
    <property type="entry name" value="HATPase_C_sf"/>
</dbReference>
<keyword evidence="4" id="KW-0808">Transferase</keyword>
<dbReference type="Proteomes" id="UP000638043">
    <property type="component" value="Unassembled WGS sequence"/>
</dbReference>
<dbReference type="PANTHER" id="PTHR24421">
    <property type="entry name" value="NITRATE/NITRITE SENSOR PROTEIN NARX-RELATED"/>
    <property type="match status" value="1"/>
</dbReference>
<dbReference type="InterPro" id="IPR011712">
    <property type="entry name" value="Sig_transdc_His_kin_sub3_dim/P"/>
</dbReference>
<gene>
    <name evidence="12" type="ORF">GCM10010910_16900</name>
</gene>
<dbReference type="EC" id="2.7.13.3" evidence="2"/>
<keyword evidence="7" id="KW-0067">ATP-binding</keyword>
<dbReference type="InterPro" id="IPR050482">
    <property type="entry name" value="Sensor_HK_TwoCompSys"/>
</dbReference>
<keyword evidence="5" id="KW-0547">Nucleotide-binding</keyword>
<evidence type="ECO:0000313" key="12">
    <source>
        <dbReference type="EMBL" id="GGO63709.1"/>
    </source>
</evidence>
<dbReference type="GO" id="GO:0016301">
    <property type="term" value="F:kinase activity"/>
    <property type="evidence" value="ECO:0007669"/>
    <property type="project" value="UniProtKB-KW"/>
</dbReference>
<keyword evidence="3" id="KW-0597">Phosphoprotein</keyword>
<feature type="domain" description="Signal transduction histidine kinase subgroup 3 dimerisation and phosphoacceptor" evidence="11">
    <location>
        <begin position="202"/>
        <end position="267"/>
    </location>
</feature>
<keyword evidence="6 12" id="KW-0418">Kinase</keyword>
<dbReference type="Gene3D" id="1.20.5.1930">
    <property type="match status" value="1"/>
</dbReference>
<evidence type="ECO:0000256" key="8">
    <source>
        <dbReference type="ARBA" id="ARBA00023012"/>
    </source>
</evidence>
<reference evidence="13" key="1">
    <citation type="journal article" date="2019" name="Int. J. Syst. Evol. Microbiol.">
        <title>The Global Catalogue of Microorganisms (GCM) 10K type strain sequencing project: providing services to taxonomists for standard genome sequencing and annotation.</title>
        <authorList>
            <consortium name="The Broad Institute Genomics Platform"/>
            <consortium name="The Broad Institute Genome Sequencing Center for Infectious Disease"/>
            <person name="Wu L."/>
            <person name="Ma J."/>
        </authorList>
    </citation>
    <scope>NUCLEOTIDE SEQUENCE [LARGE SCALE GENOMIC DNA]</scope>
    <source>
        <strain evidence="13">CGMCC 4.7181</strain>
    </source>
</reference>
<name>A0ABQ2N1J5_9MICO</name>
<dbReference type="SUPFAM" id="SSF55874">
    <property type="entry name" value="ATPase domain of HSP90 chaperone/DNA topoisomerase II/histidine kinase"/>
    <property type="match status" value="1"/>
</dbReference>
<evidence type="ECO:0000256" key="6">
    <source>
        <dbReference type="ARBA" id="ARBA00022777"/>
    </source>
</evidence>
<keyword evidence="8" id="KW-0902">Two-component regulatory system</keyword>
<feature type="domain" description="Histidine kinase/HSP90-like ATPase" evidence="10">
    <location>
        <begin position="313"/>
        <end position="401"/>
    </location>
</feature>
<dbReference type="Gene3D" id="3.30.565.10">
    <property type="entry name" value="Histidine kinase-like ATPase, C-terminal domain"/>
    <property type="match status" value="1"/>
</dbReference>
<evidence type="ECO:0000256" key="7">
    <source>
        <dbReference type="ARBA" id="ARBA00022840"/>
    </source>
</evidence>
<accession>A0ABQ2N1J5</accession>
<feature type="transmembrane region" description="Helical" evidence="9">
    <location>
        <begin position="121"/>
        <end position="138"/>
    </location>
</feature>
<evidence type="ECO:0000313" key="13">
    <source>
        <dbReference type="Proteomes" id="UP000638043"/>
    </source>
</evidence>
<comment type="catalytic activity">
    <reaction evidence="1">
        <text>ATP + protein L-histidine = ADP + protein N-phospho-L-histidine.</text>
        <dbReference type="EC" id="2.7.13.3"/>
    </reaction>
</comment>
<evidence type="ECO:0000256" key="4">
    <source>
        <dbReference type="ARBA" id="ARBA00022679"/>
    </source>
</evidence>
<dbReference type="EMBL" id="BMMQ01000004">
    <property type="protein sequence ID" value="GGO63709.1"/>
    <property type="molecule type" value="Genomic_DNA"/>
</dbReference>
<dbReference type="PANTHER" id="PTHR24421:SF10">
    <property type="entry name" value="NITRATE_NITRITE SENSOR PROTEIN NARQ"/>
    <property type="match status" value="1"/>
</dbReference>
<evidence type="ECO:0000256" key="5">
    <source>
        <dbReference type="ARBA" id="ARBA00022741"/>
    </source>
</evidence>
<proteinExistence type="predicted"/>
<keyword evidence="13" id="KW-1185">Reference proteome</keyword>
<evidence type="ECO:0000256" key="9">
    <source>
        <dbReference type="SAM" id="Phobius"/>
    </source>
</evidence>
<dbReference type="InterPro" id="IPR003594">
    <property type="entry name" value="HATPase_dom"/>
</dbReference>
<organism evidence="12 13">
    <name type="scientific">Microbacterium nanhaiense</name>
    <dbReference type="NCBI Taxonomy" id="1301026"/>
    <lineage>
        <taxon>Bacteria</taxon>
        <taxon>Bacillati</taxon>
        <taxon>Actinomycetota</taxon>
        <taxon>Actinomycetes</taxon>
        <taxon>Micrococcales</taxon>
        <taxon>Microbacteriaceae</taxon>
        <taxon>Microbacterium</taxon>
    </lineage>
</organism>
<dbReference type="RefSeq" id="WP_188700951.1">
    <property type="nucleotide sequence ID" value="NZ_BMMQ01000004.1"/>
</dbReference>
<evidence type="ECO:0000256" key="2">
    <source>
        <dbReference type="ARBA" id="ARBA00012438"/>
    </source>
</evidence>
<feature type="transmembrane region" description="Helical" evidence="9">
    <location>
        <begin position="22"/>
        <end position="46"/>
    </location>
</feature>
<protein>
    <recommendedName>
        <fullName evidence="2">histidine kinase</fullName>
        <ecNumber evidence="2">2.7.13.3</ecNumber>
    </recommendedName>
</protein>
<dbReference type="Pfam" id="PF02518">
    <property type="entry name" value="HATPase_c"/>
    <property type="match status" value="1"/>
</dbReference>
<evidence type="ECO:0000259" key="10">
    <source>
        <dbReference type="Pfam" id="PF02518"/>
    </source>
</evidence>